<feature type="domain" description="RecX first three-helical" evidence="6">
    <location>
        <begin position="171"/>
        <end position="205"/>
    </location>
</feature>
<accession>A0A8J5HRI2</accession>
<evidence type="ECO:0000259" key="6">
    <source>
        <dbReference type="Pfam" id="PF21982"/>
    </source>
</evidence>
<dbReference type="InterPro" id="IPR053926">
    <property type="entry name" value="RecX_HTH_1st"/>
</dbReference>
<proteinExistence type="inferred from homology"/>
<comment type="subcellular location">
    <subcellularLocation>
        <location evidence="1">Cytoplasm</location>
    </subcellularLocation>
</comment>
<name>A0A8J5HRI2_ZINOF</name>
<organism evidence="7 8">
    <name type="scientific">Zingiber officinale</name>
    <name type="common">Ginger</name>
    <name type="synonym">Amomum zingiber</name>
    <dbReference type="NCBI Taxonomy" id="94328"/>
    <lineage>
        <taxon>Eukaryota</taxon>
        <taxon>Viridiplantae</taxon>
        <taxon>Streptophyta</taxon>
        <taxon>Embryophyta</taxon>
        <taxon>Tracheophyta</taxon>
        <taxon>Spermatophyta</taxon>
        <taxon>Magnoliopsida</taxon>
        <taxon>Liliopsida</taxon>
        <taxon>Zingiberales</taxon>
        <taxon>Zingiberaceae</taxon>
        <taxon>Zingiber</taxon>
    </lineage>
</organism>
<comment type="similarity">
    <text evidence="2">Belongs to the RecX family.</text>
</comment>
<dbReference type="Proteomes" id="UP000734854">
    <property type="component" value="Unassembled WGS sequence"/>
</dbReference>
<dbReference type="Pfam" id="PF21982">
    <property type="entry name" value="RecX_HTH1"/>
    <property type="match status" value="1"/>
</dbReference>
<dbReference type="GO" id="GO:0006282">
    <property type="term" value="P:regulation of DNA repair"/>
    <property type="evidence" value="ECO:0007669"/>
    <property type="project" value="InterPro"/>
</dbReference>
<dbReference type="Gene3D" id="1.10.10.10">
    <property type="entry name" value="Winged helix-like DNA-binding domain superfamily/Winged helix DNA-binding domain"/>
    <property type="match status" value="2"/>
</dbReference>
<protein>
    <recommendedName>
        <fullName evidence="3">Regulatory protein RecX</fullName>
    </recommendedName>
</protein>
<dbReference type="InterPro" id="IPR036388">
    <property type="entry name" value="WH-like_DNA-bd_sf"/>
</dbReference>
<dbReference type="HAMAP" id="MF_01114">
    <property type="entry name" value="RecX"/>
    <property type="match status" value="1"/>
</dbReference>
<dbReference type="PANTHER" id="PTHR33602:SF1">
    <property type="entry name" value="REGULATORY PROTEIN RECX FAMILY PROTEIN"/>
    <property type="match status" value="1"/>
</dbReference>
<reference evidence="7 8" key="1">
    <citation type="submission" date="2020-08" db="EMBL/GenBank/DDBJ databases">
        <title>Plant Genome Project.</title>
        <authorList>
            <person name="Zhang R.-G."/>
        </authorList>
    </citation>
    <scope>NUCLEOTIDE SEQUENCE [LARGE SCALE GENOMIC DNA]</scope>
    <source>
        <tissue evidence="7">Rhizome</tissue>
    </source>
</reference>
<dbReference type="AlphaFoldDB" id="A0A8J5HRI2"/>
<evidence type="ECO:0000256" key="4">
    <source>
        <dbReference type="ARBA" id="ARBA00022490"/>
    </source>
</evidence>
<comment type="caution">
    <text evidence="7">The sequence shown here is derived from an EMBL/GenBank/DDBJ whole genome shotgun (WGS) entry which is preliminary data.</text>
</comment>
<evidence type="ECO:0000256" key="3">
    <source>
        <dbReference type="ARBA" id="ARBA00018111"/>
    </source>
</evidence>
<dbReference type="InterPro" id="IPR003783">
    <property type="entry name" value="Regulatory_RecX"/>
</dbReference>
<evidence type="ECO:0000313" key="7">
    <source>
        <dbReference type="EMBL" id="KAG6532103.1"/>
    </source>
</evidence>
<evidence type="ECO:0000256" key="2">
    <source>
        <dbReference type="ARBA" id="ARBA00009695"/>
    </source>
</evidence>
<gene>
    <name evidence="7" type="ORF">ZIOFF_005941</name>
</gene>
<evidence type="ECO:0000256" key="1">
    <source>
        <dbReference type="ARBA" id="ARBA00004496"/>
    </source>
</evidence>
<dbReference type="Pfam" id="PF02631">
    <property type="entry name" value="RecX_HTH2"/>
    <property type="match status" value="1"/>
</dbReference>
<sequence length="334" mass="37814">MLGSFIMVPGEDAKIIKAVAFSSISTCKGKKNNPIVRGTSRAIEDDGSFYETIHFDEDDKAVDIVLACMITTSSRTQVNNVELMQNHYKVAPAQQRKCCAMCGGPDHHSRVRRSMCLFFLLLLSLFFYLVDSMECALDNNFEVSLVEAQDSSVMTNSETVMERPIKQEAEQMAIELLAARAFTTLELRKKLRGKRYPKDVVAAVISSAKERGLLNDGLYAESFSRSRWLSSTWGPKRIKWVLVQKGVSETEVDTATRQVFQEDDSGDKSRSTQHGISEPAFKRLYVKATKQWLQGQSSSLENRKARIVRWLQYRGFSWGVTNIILRKLLSEYPP</sequence>
<dbReference type="EMBL" id="JACMSC010000002">
    <property type="protein sequence ID" value="KAG6532103.1"/>
    <property type="molecule type" value="Genomic_DNA"/>
</dbReference>
<evidence type="ECO:0000313" key="8">
    <source>
        <dbReference type="Proteomes" id="UP000734854"/>
    </source>
</evidence>
<dbReference type="InterPro" id="IPR053924">
    <property type="entry name" value="RecX_HTH_2nd"/>
</dbReference>
<evidence type="ECO:0000259" key="5">
    <source>
        <dbReference type="Pfam" id="PF02631"/>
    </source>
</evidence>
<keyword evidence="4" id="KW-0963">Cytoplasm</keyword>
<dbReference type="GO" id="GO:0005737">
    <property type="term" value="C:cytoplasm"/>
    <property type="evidence" value="ECO:0007669"/>
    <property type="project" value="UniProtKB-SubCell"/>
</dbReference>
<feature type="domain" description="RecX second three-helical" evidence="5">
    <location>
        <begin position="215"/>
        <end position="255"/>
    </location>
</feature>
<dbReference type="PANTHER" id="PTHR33602">
    <property type="entry name" value="REGULATORY PROTEIN RECX FAMILY PROTEIN"/>
    <property type="match status" value="1"/>
</dbReference>
<keyword evidence="8" id="KW-1185">Reference proteome</keyword>